<evidence type="ECO:0000256" key="1">
    <source>
        <dbReference type="SAM" id="MobiDB-lite"/>
    </source>
</evidence>
<proteinExistence type="predicted"/>
<keyword evidence="4" id="KW-1185">Reference proteome</keyword>
<keyword evidence="2" id="KW-0812">Transmembrane</keyword>
<keyword evidence="2" id="KW-1133">Transmembrane helix</keyword>
<evidence type="ECO:0000256" key="2">
    <source>
        <dbReference type="SAM" id="Phobius"/>
    </source>
</evidence>
<dbReference type="OMA" id="QTWETRI"/>
<feature type="transmembrane region" description="Helical" evidence="2">
    <location>
        <begin position="238"/>
        <end position="259"/>
    </location>
</feature>
<dbReference type="EMBL" id="LT598488">
    <property type="protein sequence ID" value="SCW01485.1"/>
    <property type="molecule type" value="Genomic_DNA"/>
</dbReference>
<reference evidence="4" key="1">
    <citation type="submission" date="2016-03" db="EMBL/GenBank/DDBJ databases">
        <authorList>
            <person name="Devillers H."/>
        </authorList>
    </citation>
    <scope>NUCLEOTIDE SEQUENCE [LARGE SCALE GENOMIC DNA]</scope>
</reference>
<name>A0A1G4MCI6_LACFM</name>
<evidence type="ECO:0000313" key="4">
    <source>
        <dbReference type="Proteomes" id="UP000190831"/>
    </source>
</evidence>
<dbReference type="AlphaFoldDB" id="A0A1G4MCI6"/>
<feature type="region of interest" description="Disordered" evidence="1">
    <location>
        <begin position="141"/>
        <end position="185"/>
    </location>
</feature>
<sequence length="269" mass="30278">MRRDCKLDGHTKNRPSSAKIVSCLIGNVVKMPPMIPYPVKELDEFTLSENQGSLYDTPSTSKTHQTWETRIKDTRTRLKDDHDRRMLVLSDTAKKVISPFIKPNTTAEQISKDSFIRVFPRDKPKQIAIEDDMTVIDTGDKIISRKVPNKRRRDKRITAPKPPLQSNNHRHPDPPDPPAPKKFPGNLQVGSSVVGKGSNLTHGRTFSDTDIPIVGPVFRAMDSIIDNSMPQISPFKKLIKVIILVIIIFQVNVIAGRLVEYIKAMTGLN</sequence>
<organism evidence="3 4">
    <name type="scientific">Lachancea fermentati</name>
    <name type="common">Zygosaccharomyces fermentati</name>
    <dbReference type="NCBI Taxonomy" id="4955"/>
    <lineage>
        <taxon>Eukaryota</taxon>
        <taxon>Fungi</taxon>
        <taxon>Dikarya</taxon>
        <taxon>Ascomycota</taxon>
        <taxon>Saccharomycotina</taxon>
        <taxon>Saccharomycetes</taxon>
        <taxon>Saccharomycetales</taxon>
        <taxon>Saccharomycetaceae</taxon>
        <taxon>Lachancea</taxon>
    </lineage>
</organism>
<keyword evidence="2" id="KW-0472">Membrane</keyword>
<protein>
    <submittedName>
        <fullName evidence="3">LAFE_0E00672g1_1</fullName>
    </submittedName>
</protein>
<evidence type="ECO:0000313" key="3">
    <source>
        <dbReference type="EMBL" id="SCW01485.1"/>
    </source>
</evidence>
<gene>
    <name evidence="3" type="ORF">LAFE_0E00672G</name>
</gene>
<accession>A0A1G4MCI6</accession>
<dbReference type="Proteomes" id="UP000190831">
    <property type="component" value="Chromosome E"/>
</dbReference>